<dbReference type="PIRSF" id="PIRSF032131">
    <property type="entry name" value="UCP032131"/>
    <property type="match status" value="1"/>
</dbReference>
<accession>A0A2G1QJ95</accession>
<proteinExistence type="predicted"/>
<gene>
    <name evidence="1" type="ORF">CSC94_18665</name>
</gene>
<name>A0A2G1QJ95_9HYPH</name>
<dbReference type="OrthoDB" id="9799894at2"/>
<evidence type="ECO:0000313" key="1">
    <source>
        <dbReference type="EMBL" id="PHP65617.1"/>
    </source>
</evidence>
<evidence type="ECO:0000313" key="2">
    <source>
        <dbReference type="Proteomes" id="UP000221168"/>
    </source>
</evidence>
<reference evidence="1 2" key="1">
    <citation type="submission" date="2017-10" db="EMBL/GenBank/DDBJ databases">
        <title>Sedimentibacterium mangrovi gen. nov., sp. nov., a novel member of family Phyllobacteriacea isolated from mangrove sediment.</title>
        <authorList>
            <person name="Liao H."/>
            <person name="Tian Y."/>
        </authorList>
    </citation>
    <scope>NUCLEOTIDE SEQUENCE [LARGE SCALE GENOMIC DNA]</scope>
    <source>
        <strain evidence="1 2">X9-2-2</strain>
    </source>
</reference>
<sequence>MIRFSLACDRGHDFDGWFRGNDDFDSQNARGLVSCPSCGSTAISKALMAPAVSTARRKEKMALAVSAEQKAAMAKLRELAKAAIENSEDVGERFAEEARKIHYGEVESRAIRGEANITEVSELLEEGVPVMPIPALPDDKN</sequence>
<dbReference type="EMBL" id="PDVP01000014">
    <property type="protein sequence ID" value="PHP65617.1"/>
    <property type="molecule type" value="Genomic_DNA"/>
</dbReference>
<dbReference type="AlphaFoldDB" id="A0A2G1QJ95"/>
<evidence type="ECO:0008006" key="3">
    <source>
        <dbReference type="Google" id="ProtNLM"/>
    </source>
</evidence>
<keyword evidence="2" id="KW-1185">Reference proteome</keyword>
<organism evidence="1 2">
    <name type="scientific">Zhengella mangrovi</name>
    <dbReference type="NCBI Taxonomy" id="1982044"/>
    <lineage>
        <taxon>Bacteria</taxon>
        <taxon>Pseudomonadati</taxon>
        <taxon>Pseudomonadota</taxon>
        <taxon>Alphaproteobacteria</taxon>
        <taxon>Hyphomicrobiales</taxon>
        <taxon>Notoacmeibacteraceae</taxon>
        <taxon>Zhengella</taxon>
    </lineage>
</organism>
<dbReference type="InterPro" id="IPR009562">
    <property type="entry name" value="DUF1178"/>
</dbReference>
<dbReference type="RefSeq" id="WP_099307889.1">
    <property type="nucleotide sequence ID" value="NZ_PDVP01000014.1"/>
</dbReference>
<dbReference type="Pfam" id="PF06676">
    <property type="entry name" value="DUF1178"/>
    <property type="match status" value="1"/>
</dbReference>
<dbReference type="Proteomes" id="UP000221168">
    <property type="component" value="Unassembled WGS sequence"/>
</dbReference>
<protein>
    <recommendedName>
        <fullName evidence="3">DUF1178 domain-containing protein</fullName>
    </recommendedName>
</protein>
<comment type="caution">
    <text evidence="1">The sequence shown here is derived from an EMBL/GenBank/DDBJ whole genome shotgun (WGS) entry which is preliminary data.</text>
</comment>